<reference evidence="1" key="1">
    <citation type="submission" date="2020-04" db="EMBL/GenBank/DDBJ databases">
        <authorList>
            <person name="Chiriac C."/>
            <person name="Salcher M."/>
            <person name="Ghai R."/>
            <person name="Kavagutti S V."/>
        </authorList>
    </citation>
    <scope>NUCLEOTIDE SEQUENCE</scope>
</reference>
<accession>A0A6J5M9J7</accession>
<protein>
    <submittedName>
        <fullName evidence="1">Uncharacterized protein</fullName>
    </submittedName>
</protein>
<organism evidence="1">
    <name type="scientific">uncultured Caudovirales phage</name>
    <dbReference type="NCBI Taxonomy" id="2100421"/>
    <lineage>
        <taxon>Viruses</taxon>
        <taxon>Duplodnaviria</taxon>
        <taxon>Heunggongvirae</taxon>
        <taxon>Uroviricota</taxon>
        <taxon>Caudoviricetes</taxon>
        <taxon>Peduoviridae</taxon>
        <taxon>Maltschvirus</taxon>
        <taxon>Maltschvirus maltsch</taxon>
    </lineage>
</organism>
<name>A0A6J5M9J7_9CAUD</name>
<evidence type="ECO:0000313" key="1">
    <source>
        <dbReference type="EMBL" id="CAB4141880.1"/>
    </source>
</evidence>
<gene>
    <name evidence="1" type="ORF">UFOVP421_7</name>
</gene>
<sequence length="54" mass="6468">MHSWWPDWLPWVGVETWDAETAWEVLEVARPVRVLHAQWFRRSMTIAAWDAPHG</sequence>
<proteinExistence type="predicted"/>
<dbReference type="EMBL" id="LR796402">
    <property type="protein sequence ID" value="CAB4141880.1"/>
    <property type="molecule type" value="Genomic_DNA"/>
</dbReference>